<evidence type="ECO:0000313" key="6">
    <source>
        <dbReference type="EMBL" id="SIR89081.1"/>
    </source>
</evidence>
<dbReference type="RefSeq" id="WP_244512545.1">
    <property type="nucleotide sequence ID" value="NZ_FOAC01000001.1"/>
</dbReference>
<dbReference type="Gene3D" id="3.60.21.10">
    <property type="match status" value="1"/>
</dbReference>
<protein>
    <submittedName>
        <fullName evidence="6">3',5'-cyclic AMP phosphodiesterase CpdA</fullName>
    </submittedName>
</protein>
<dbReference type="GO" id="GO:0016787">
    <property type="term" value="F:hydrolase activity"/>
    <property type="evidence" value="ECO:0007669"/>
    <property type="project" value="UniProtKB-KW"/>
</dbReference>
<dbReference type="STRING" id="573024.SAMN05216208_1782"/>
<dbReference type="GO" id="GO:0046872">
    <property type="term" value="F:metal ion binding"/>
    <property type="evidence" value="ECO:0007669"/>
    <property type="project" value="UniProtKB-KW"/>
</dbReference>
<keyword evidence="3" id="KW-0408">Iron</keyword>
<sequence length="273" mass="29995">MIARRIIHLSDLHFGRARPELLRPLIDEVNTLAPDLVAISGDLTQRARSAQFREARDFIEALKAPVLVVPGNHDIPLHNPVGRILRPWRNYHRIIGTDLEPKYSDDGMVVLGVNTVNRFAHQSGSFSRAALARAEQAFKEAGARTRIIVAHHPLEQRPSDTKRPTRGANRAVDRLAELGTDIILTGHLHSWRAELFASRSGRRGVLQLHAGTGLSTRLRGEENDFNLIDAAPQAITVTRYAAGAGDAGFAPVTRRHFASDDAGGWAALPAPLR</sequence>
<dbReference type="InterPro" id="IPR050884">
    <property type="entry name" value="CNP_phosphodiesterase-III"/>
</dbReference>
<name>A0A1N7ELW4_9RHOB</name>
<evidence type="ECO:0000256" key="3">
    <source>
        <dbReference type="ARBA" id="ARBA00023004"/>
    </source>
</evidence>
<evidence type="ECO:0000256" key="4">
    <source>
        <dbReference type="ARBA" id="ARBA00025742"/>
    </source>
</evidence>
<dbReference type="PANTHER" id="PTHR42988:SF2">
    <property type="entry name" value="CYCLIC NUCLEOTIDE PHOSPHODIESTERASE CBUA0032-RELATED"/>
    <property type="match status" value="1"/>
</dbReference>
<dbReference type="EMBL" id="FTNV01000001">
    <property type="protein sequence ID" value="SIR89081.1"/>
    <property type="molecule type" value="Genomic_DNA"/>
</dbReference>
<reference evidence="6 7" key="1">
    <citation type="submission" date="2017-01" db="EMBL/GenBank/DDBJ databases">
        <authorList>
            <person name="Mah S.A."/>
            <person name="Swanson W.J."/>
            <person name="Moy G.W."/>
            <person name="Vacquier V.D."/>
        </authorList>
    </citation>
    <scope>NUCLEOTIDE SEQUENCE [LARGE SCALE GENOMIC DNA]</scope>
    <source>
        <strain evidence="6 7">DSM 29590</strain>
    </source>
</reference>
<feature type="domain" description="Calcineurin-like phosphoesterase" evidence="5">
    <location>
        <begin position="5"/>
        <end position="190"/>
    </location>
</feature>
<dbReference type="CDD" id="cd07400">
    <property type="entry name" value="MPP_1"/>
    <property type="match status" value="1"/>
</dbReference>
<evidence type="ECO:0000256" key="2">
    <source>
        <dbReference type="ARBA" id="ARBA00022801"/>
    </source>
</evidence>
<evidence type="ECO:0000313" key="7">
    <source>
        <dbReference type="Proteomes" id="UP000186019"/>
    </source>
</evidence>
<dbReference type="InterPro" id="IPR029052">
    <property type="entry name" value="Metallo-depent_PP-like"/>
</dbReference>
<comment type="similarity">
    <text evidence="4">Belongs to the cyclic nucleotide phosphodiesterase class-III family.</text>
</comment>
<proteinExistence type="inferred from homology"/>
<gene>
    <name evidence="6" type="ORF">SAMN05421666_0353</name>
</gene>
<dbReference type="Proteomes" id="UP000186019">
    <property type="component" value="Unassembled WGS sequence"/>
</dbReference>
<organism evidence="6 7">
    <name type="scientific">Roseovarius nanhaiticus</name>
    <dbReference type="NCBI Taxonomy" id="573024"/>
    <lineage>
        <taxon>Bacteria</taxon>
        <taxon>Pseudomonadati</taxon>
        <taxon>Pseudomonadota</taxon>
        <taxon>Alphaproteobacteria</taxon>
        <taxon>Rhodobacterales</taxon>
        <taxon>Roseobacteraceae</taxon>
        <taxon>Roseovarius</taxon>
    </lineage>
</organism>
<keyword evidence="1" id="KW-0479">Metal-binding</keyword>
<dbReference type="SUPFAM" id="SSF56300">
    <property type="entry name" value="Metallo-dependent phosphatases"/>
    <property type="match status" value="1"/>
</dbReference>
<evidence type="ECO:0000256" key="1">
    <source>
        <dbReference type="ARBA" id="ARBA00022723"/>
    </source>
</evidence>
<dbReference type="Pfam" id="PF00149">
    <property type="entry name" value="Metallophos"/>
    <property type="match status" value="1"/>
</dbReference>
<dbReference type="AlphaFoldDB" id="A0A1N7ELW4"/>
<dbReference type="PANTHER" id="PTHR42988">
    <property type="entry name" value="PHOSPHOHYDROLASE"/>
    <property type="match status" value="1"/>
</dbReference>
<accession>A0A1N7ELW4</accession>
<dbReference type="InterPro" id="IPR004843">
    <property type="entry name" value="Calcineurin-like_PHP"/>
</dbReference>
<keyword evidence="2" id="KW-0378">Hydrolase</keyword>
<keyword evidence="7" id="KW-1185">Reference proteome</keyword>
<evidence type="ECO:0000259" key="5">
    <source>
        <dbReference type="Pfam" id="PF00149"/>
    </source>
</evidence>